<dbReference type="STRING" id="1760988.SAMN02949497_0264"/>
<keyword evidence="2" id="KW-1185">Reference proteome</keyword>
<dbReference type="RefSeq" id="WP_085216713.1">
    <property type="nucleotide sequence ID" value="NZ_FXAM01000003.1"/>
</dbReference>
<sequence>MAQEDIVLKLTPAEINLVLEGIGNLPFIKVYALVGKIQAQASAQIGQEPPAPAPGAGQDG</sequence>
<reference evidence="1 2" key="1">
    <citation type="submission" date="2016-12" db="EMBL/GenBank/DDBJ databases">
        <authorList>
            <person name="Song W.-J."/>
            <person name="Kurnit D.M."/>
        </authorList>
    </citation>
    <scope>NUCLEOTIDE SEQUENCE [LARGE SCALE GENOMIC DNA]</scope>
    <source>
        <strain evidence="1 2">175</strain>
    </source>
</reference>
<protein>
    <submittedName>
        <fullName evidence="1">Uncharacterized protein</fullName>
    </submittedName>
</protein>
<evidence type="ECO:0000313" key="2">
    <source>
        <dbReference type="Proteomes" id="UP000192923"/>
    </source>
</evidence>
<gene>
    <name evidence="1" type="ORF">SAMN02949497_0264</name>
</gene>
<dbReference type="AlphaFoldDB" id="A0A1Y6DC88"/>
<dbReference type="Proteomes" id="UP000192923">
    <property type="component" value="Unassembled WGS sequence"/>
</dbReference>
<evidence type="ECO:0000313" key="1">
    <source>
        <dbReference type="EMBL" id="SMF97694.1"/>
    </source>
</evidence>
<dbReference type="EMBL" id="FXAM01000003">
    <property type="protein sequence ID" value="SMF97694.1"/>
    <property type="molecule type" value="Genomic_DNA"/>
</dbReference>
<accession>A0A1Y6DC88</accession>
<name>A0A1Y6DC88_9GAMM</name>
<organism evidence="1 2">
    <name type="scientific">Methylomagnum ishizawai</name>
    <dbReference type="NCBI Taxonomy" id="1760988"/>
    <lineage>
        <taxon>Bacteria</taxon>
        <taxon>Pseudomonadati</taxon>
        <taxon>Pseudomonadota</taxon>
        <taxon>Gammaproteobacteria</taxon>
        <taxon>Methylococcales</taxon>
        <taxon>Methylococcaceae</taxon>
        <taxon>Methylomagnum</taxon>
    </lineage>
</organism>
<proteinExistence type="predicted"/>
<dbReference type="OrthoDB" id="3403232at2"/>